<organism evidence="2 3">
    <name type="scientific">Tetradesmus obliquus</name>
    <name type="common">Green alga</name>
    <name type="synonym">Acutodesmus obliquus</name>
    <dbReference type="NCBI Taxonomy" id="3088"/>
    <lineage>
        <taxon>Eukaryota</taxon>
        <taxon>Viridiplantae</taxon>
        <taxon>Chlorophyta</taxon>
        <taxon>core chlorophytes</taxon>
        <taxon>Chlorophyceae</taxon>
        <taxon>CS clade</taxon>
        <taxon>Sphaeropleales</taxon>
        <taxon>Scenedesmaceae</taxon>
        <taxon>Tetradesmus</taxon>
    </lineage>
</organism>
<accession>A0ABY8U2Y9</accession>
<feature type="region of interest" description="Disordered" evidence="1">
    <location>
        <begin position="79"/>
        <end position="124"/>
    </location>
</feature>
<feature type="compositionally biased region" description="Polar residues" evidence="1">
    <location>
        <begin position="307"/>
        <end position="318"/>
    </location>
</feature>
<gene>
    <name evidence="2" type="ORF">OEZ85_012578</name>
</gene>
<evidence type="ECO:0000313" key="3">
    <source>
        <dbReference type="Proteomes" id="UP001244341"/>
    </source>
</evidence>
<reference evidence="2 3" key="1">
    <citation type="submission" date="2023-05" db="EMBL/GenBank/DDBJ databases">
        <title>A 100% complete, gapless, phased diploid assembly of the Scenedesmus obliquus UTEX 3031 genome.</title>
        <authorList>
            <person name="Biondi T.C."/>
            <person name="Hanschen E.R."/>
            <person name="Kwon T."/>
            <person name="Eng W."/>
            <person name="Kruse C.P.S."/>
            <person name="Koehler S.I."/>
            <person name="Kunde Y."/>
            <person name="Gleasner C.D."/>
            <person name="You Mak K.T."/>
            <person name="Polle J."/>
            <person name="Hovde B.T."/>
            <person name="Starkenburg S.R."/>
        </authorList>
    </citation>
    <scope>NUCLEOTIDE SEQUENCE [LARGE SCALE GENOMIC DNA]</scope>
    <source>
        <strain evidence="2 3">DOE0152z</strain>
    </source>
</reference>
<feature type="compositionally biased region" description="Low complexity" evidence="1">
    <location>
        <begin position="404"/>
        <end position="427"/>
    </location>
</feature>
<feature type="compositionally biased region" description="Low complexity" evidence="1">
    <location>
        <begin position="288"/>
        <end position="303"/>
    </location>
</feature>
<keyword evidence="3" id="KW-1185">Reference proteome</keyword>
<feature type="compositionally biased region" description="Low complexity" evidence="1">
    <location>
        <begin position="439"/>
        <end position="448"/>
    </location>
</feature>
<feature type="compositionally biased region" description="Low complexity" evidence="1">
    <location>
        <begin position="109"/>
        <end position="124"/>
    </location>
</feature>
<feature type="region of interest" description="Disordered" evidence="1">
    <location>
        <begin position="288"/>
        <end position="459"/>
    </location>
</feature>
<feature type="region of interest" description="Disordered" evidence="1">
    <location>
        <begin position="144"/>
        <end position="208"/>
    </location>
</feature>
<evidence type="ECO:0000313" key="2">
    <source>
        <dbReference type="EMBL" id="WIA15823.1"/>
    </source>
</evidence>
<proteinExistence type="predicted"/>
<feature type="compositionally biased region" description="Polar residues" evidence="1">
    <location>
        <begin position="167"/>
        <end position="177"/>
    </location>
</feature>
<feature type="compositionally biased region" description="Basic and acidic residues" evidence="1">
    <location>
        <begin position="93"/>
        <end position="105"/>
    </location>
</feature>
<sequence length="459" mass="46030">MQKQKAPAEPKGFGAILGEAADVVVDKWTAAGALAPAYNSRLSEIQIQDEAYIHQQLVKPEESKIKRGLQRLLSLSRSKSGKGVRILQAGGESSRKVRFNEDTHSSKSPAAQQQPGAAGTAAAGIGPVKGSVIKKAVAAPGALKSGIRFAEPASAETGPGSAATGAKQASLQAGHTGQQSEQQPPQTPSFAAGSSSGNWAGSSSGNWEAYSRTGLADKQLQMLRTTMAPQAATAAAAAEAEELDQALGYRPLAIPEETFSRWSSAAGGGSGAVGASRQARTSMDVAPVTAGAASANSAGPAGARFSAQRTSNTGTAPATQPEAGQAASAQLGRRSSREVNIGLQPAGSSSAPDLAAVSAAAVGGPSSSRSSGDATSSKQRRATDYLSTLSSIEALLHPSRRTTGRAGSPTTSSGAGPGPGLARAGSPNQLGSSPRSRHSSSSITASPHVLHCGVRGQAT</sequence>
<evidence type="ECO:0000256" key="1">
    <source>
        <dbReference type="SAM" id="MobiDB-lite"/>
    </source>
</evidence>
<feature type="compositionally biased region" description="Low complexity" evidence="1">
    <location>
        <begin position="178"/>
        <end position="207"/>
    </location>
</feature>
<dbReference type="Proteomes" id="UP001244341">
    <property type="component" value="Chromosome 7b"/>
</dbReference>
<name>A0ABY8U2Y9_TETOB</name>
<feature type="compositionally biased region" description="Low complexity" evidence="1">
    <location>
        <begin position="348"/>
        <end position="377"/>
    </location>
</feature>
<dbReference type="EMBL" id="CP126214">
    <property type="protein sequence ID" value="WIA15823.1"/>
    <property type="molecule type" value="Genomic_DNA"/>
</dbReference>
<protein>
    <submittedName>
        <fullName evidence="2">Uncharacterized protein</fullName>
    </submittedName>
</protein>